<dbReference type="STRING" id="695850.A0A067C9J3"/>
<dbReference type="VEuPathDB" id="FungiDB:SPRG_11415"/>
<dbReference type="PANTHER" id="PTHR47354">
    <property type="entry name" value="NADH OXIDOREDUCTASE HCR"/>
    <property type="match status" value="1"/>
</dbReference>
<dbReference type="InterPro" id="IPR050415">
    <property type="entry name" value="MRET"/>
</dbReference>
<gene>
    <name evidence="3" type="ORF">SPRG_11415</name>
</gene>
<dbReference type="RefSeq" id="XP_012205806.1">
    <property type="nucleotide sequence ID" value="XM_012350416.1"/>
</dbReference>
<dbReference type="InterPro" id="IPR039261">
    <property type="entry name" value="FNR_nucleotide-bd"/>
</dbReference>
<evidence type="ECO:0000256" key="1">
    <source>
        <dbReference type="SAM" id="Phobius"/>
    </source>
</evidence>
<dbReference type="OrthoDB" id="432685at2759"/>
<feature type="domain" description="FAD-binding FR-type" evidence="2">
    <location>
        <begin position="236"/>
        <end position="341"/>
    </location>
</feature>
<dbReference type="AlphaFoldDB" id="A0A067C9J3"/>
<feature type="transmembrane region" description="Helical" evidence="1">
    <location>
        <begin position="133"/>
        <end position="151"/>
    </location>
</feature>
<dbReference type="SUPFAM" id="SSF52343">
    <property type="entry name" value="Ferredoxin reductase-like, C-terminal NADP-linked domain"/>
    <property type="match status" value="1"/>
</dbReference>
<dbReference type="GO" id="GO:0016491">
    <property type="term" value="F:oxidoreductase activity"/>
    <property type="evidence" value="ECO:0007669"/>
    <property type="project" value="InterPro"/>
</dbReference>
<dbReference type="InterPro" id="IPR017927">
    <property type="entry name" value="FAD-bd_FR_type"/>
</dbReference>
<evidence type="ECO:0000259" key="2">
    <source>
        <dbReference type="PROSITE" id="PS51384"/>
    </source>
</evidence>
<dbReference type="Pfam" id="PF10067">
    <property type="entry name" value="DUF2306"/>
    <property type="match status" value="1"/>
</dbReference>
<dbReference type="Pfam" id="PF00970">
    <property type="entry name" value="FAD_binding_6"/>
    <property type="match status" value="1"/>
</dbReference>
<dbReference type="PANTHER" id="PTHR47354:SF5">
    <property type="entry name" value="PROTEIN RFBI"/>
    <property type="match status" value="1"/>
</dbReference>
<feature type="transmembrane region" description="Helical" evidence="1">
    <location>
        <begin position="72"/>
        <end position="92"/>
    </location>
</feature>
<dbReference type="KEGG" id="spar:SPRG_11415"/>
<name>A0A067C9J3_SAPPC</name>
<feature type="transmembrane region" description="Helical" evidence="1">
    <location>
        <begin position="172"/>
        <end position="193"/>
    </location>
</feature>
<proteinExistence type="predicted"/>
<keyword evidence="1" id="KW-0812">Transmembrane</keyword>
<evidence type="ECO:0000313" key="3">
    <source>
        <dbReference type="EMBL" id="KDO23492.1"/>
    </source>
</evidence>
<dbReference type="Gene3D" id="3.40.50.80">
    <property type="entry name" value="Nucleotide-binding domain of ferredoxin-NADP reductase (FNR) module"/>
    <property type="match status" value="1"/>
</dbReference>
<keyword evidence="4" id="KW-1185">Reference proteome</keyword>
<evidence type="ECO:0000313" key="4">
    <source>
        <dbReference type="Proteomes" id="UP000030745"/>
    </source>
</evidence>
<feature type="transmembrane region" description="Helical" evidence="1">
    <location>
        <begin position="32"/>
        <end position="52"/>
    </location>
</feature>
<keyword evidence="1" id="KW-0472">Membrane</keyword>
<dbReference type="SUPFAM" id="SSF63380">
    <property type="entry name" value="Riboflavin synthase domain-like"/>
    <property type="match status" value="1"/>
</dbReference>
<accession>A0A067C9J3</accession>
<dbReference type="EMBL" id="KK583253">
    <property type="protein sequence ID" value="KDO23492.1"/>
    <property type="molecule type" value="Genomic_DNA"/>
</dbReference>
<dbReference type="InterPro" id="IPR008333">
    <property type="entry name" value="Cbr1-like_FAD-bd_dom"/>
</dbReference>
<dbReference type="InterPro" id="IPR017938">
    <property type="entry name" value="Riboflavin_synthase-like_b-brl"/>
</dbReference>
<protein>
    <recommendedName>
        <fullName evidence="2">FAD-binding FR-type domain-containing protein</fullName>
    </recommendedName>
</protein>
<reference evidence="3 4" key="1">
    <citation type="journal article" date="2013" name="PLoS Genet.">
        <title>Distinctive expansion of potential virulence genes in the genome of the oomycete fish pathogen Saprolegnia parasitica.</title>
        <authorList>
            <person name="Jiang R.H."/>
            <person name="de Bruijn I."/>
            <person name="Haas B.J."/>
            <person name="Belmonte R."/>
            <person name="Lobach L."/>
            <person name="Christie J."/>
            <person name="van den Ackerveken G."/>
            <person name="Bottin A."/>
            <person name="Bulone V."/>
            <person name="Diaz-Moreno S.M."/>
            <person name="Dumas B."/>
            <person name="Fan L."/>
            <person name="Gaulin E."/>
            <person name="Govers F."/>
            <person name="Grenville-Briggs L.J."/>
            <person name="Horner N.R."/>
            <person name="Levin J.Z."/>
            <person name="Mammella M."/>
            <person name="Meijer H.J."/>
            <person name="Morris P."/>
            <person name="Nusbaum C."/>
            <person name="Oome S."/>
            <person name="Phillips A.J."/>
            <person name="van Rooyen D."/>
            <person name="Rzeszutek E."/>
            <person name="Saraiva M."/>
            <person name="Secombes C.J."/>
            <person name="Seidl M.F."/>
            <person name="Snel B."/>
            <person name="Stassen J.H."/>
            <person name="Sykes S."/>
            <person name="Tripathy S."/>
            <person name="van den Berg H."/>
            <person name="Vega-Arreguin J.C."/>
            <person name="Wawra S."/>
            <person name="Young S.K."/>
            <person name="Zeng Q."/>
            <person name="Dieguez-Uribeondo J."/>
            <person name="Russ C."/>
            <person name="Tyler B.M."/>
            <person name="van West P."/>
        </authorList>
    </citation>
    <scope>NUCLEOTIDE SEQUENCE [LARGE SCALE GENOMIC DNA]</scope>
    <source>
        <strain evidence="3 4">CBS 223.65</strain>
    </source>
</reference>
<feature type="transmembrane region" description="Helical" evidence="1">
    <location>
        <begin position="104"/>
        <end position="127"/>
    </location>
</feature>
<keyword evidence="1" id="KW-1133">Transmembrane helix</keyword>
<organism evidence="3 4">
    <name type="scientific">Saprolegnia parasitica (strain CBS 223.65)</name>
    <dbReference type="NCBI Taxonomy" id="695850"/>
    <lineage>
        <taxon>Eukaryota</taxon>
        <taxon>Sar</taxon>
        <taxon>Stramenopiles</taxon>
        <taxon>Oomycota</taxon>
        <taxon>Saprolegniomycetes</taxon>
        <taxon>Saprolegniales</taxon>
        <taxon>Saprolegniaceae</taxon>
        <taxon>Saprolegnia</taxon>
    </lineage>
</organism>
<dbReference type="GeneID" id="24133451"/>
<dbReference type="Gene3D" id="2.40.30.10">
    <property type="entry name" value="Translation factors"/>
    <property type="match status" value="1"/>
</dbReference>
<dbReference type="PROSITE" id="PS51384">
    <property type="entry name" value="FAD_FR"/>
    <property type="match status" value="1"/>
</dbReference>
<dbReference type="Proteomes" id="UP000030745">
    <property type="component" value="Unassembled WGS sequence"/>
</dbReference>
<sequence length="458" mass="49542">MTTTVFSDASSETSPLLAAATRRARGFKYLRYATAGLIVVFLAAYVVLYFVISPMGAVRIYKHTTVRGLAYVHVASGSLWLIASTLQLFPGFRTASFTRHRNVGYVAIGACGVSFIAVWAMLCVAGPSLEGGLGILLSSVVFSLVWVHSLYQGVRAIQRGQVELHRYYMLRAYGIAGAIIAMRPGLILLQSFFSTQTEDDTRLRLGIVSWAVWALAYMAIEAYATTSASFASRSRTSFEPCTVVSRKLVSPDMALLILESPTHNVLAYATPGHHAALRIAGATRSYTPVPLGLVAKDMQCPHRIGLLVKKVPNGKVSTLLHDCAIGSSVDVLLPVPSCITLMPETHAELVLVAGGSGFSTMLSLLQSAIDDLRYKTIHLFVYTTAGTPFTDELDALASPLRIVTHFSNDRPTAFDFRAVDPSRAIVAVCGPQGFMELVMASFPATPRVNMHAFGLDDR</sequence>
<dbReference type="InterPro" id="IPR018750">
    <property type="entry name" value="DUF2306_membrane"/>
</dbReference>
<feature type="transmembrane region" description="Helical" evidence="1">
    <location>
        <begin position="205"/>
        <end position="225"/>
    </location>
</feature>